<sequence length="56" mass="6747">MRCFIGQHLIIFALLRDCLSKHQRRGLRCAYTKHCGFWQKQVVMTARANTLRREKR</sequence>
<evidence type="ECO:0000313" key="7">
    <source>
        <dbReference type="Proteomes" id="UP000429523"/>
    </source>
</evidence>
<dbReference type="Proteomes" id="UP000440367">
    <property type="component" value="Unassembled WGS sequence"/>
</dbReference>
<proteinExistence type="predicted"/>
<evidence type="ECO:0000313" key="8">
    <source>
        <dbReference type="Proteomes" id="UP000433483"/>
    </source>
</evidence>
<dbReference type="Proteomes" id="UP000429523">
    <property type="component" value="Unassembled WGS sequence"/>
</dbReference>
<evidence type="ECO:0000313" key="11">
    <source>
        <dbReference type="Proteomes" id="UP000476176"/>
    </source>
</evidence>
<dbReference type="EMBL" id="QXFW01000544">
    <property type="protein sequence ID" value="KAE9009167.1"/>
    <property type="molecule type" value="Genomic_DNA"/>
</dbReference>
<feature type="chain" id="PRO_5036380938" evidence="1">
    <location>
        <begin position="21"/>
        <end position="56"/>
    </location>
</feature>
<dbReference type="AlphaFoldDB" id="A0A6A3Y1K7"/>
<gene>
    <name evidence="6" type="ORF">PF002_g12878</name>
    <name evidence="4" type="ORF">PF004_g28773</name>
    <name evidence="5" type="ORF">PF005_g11616</name>
    <name evidence="2" type="ORF">PF009_g12830</name>
    <name evidence="3" type="ORF">PF011_g10408</name>
</gene>
<evidence type="ECO:0000313" key="5">
    <source>
        <dbReference type="EMBL" id="KAE9209966.1"/>
    </source>
</evidence>
<dbReference type="EMBL" id="QXGB01000584">
    <property type="protein sequence ID" value="KAE9209966.1"/>
    <property type="molecule type" value="Genomic_DNA"/>
</dbReference>
<evidence type="ECO:0000313" key="2">
    <source>
        <dbReference type="EMBL" id="KAE8937265.1"/>
    </source>
</evidence>
<evidence type="ECO:0000256" key="1">
    <source>
        <dbReference type="SAM" id="SignalP"/>
    </source>
</evidence>
<dbReference type="EMBL" id="QXGF01000650">
    <property type="protein sequence ID" value="KAE8937265.1"/>
    <property type="molecule type" value="Genomic_DNA"/>
</dbReference>
<keyword evidence="1" id="KW-0732">Signal</keyword>
<organism evidence="5 8">
    <name type="scientific">Phytophthora fragariae</name>
    <dbReference type="NCBI Taxonomy" id="53985"/>
    <lineage>
        <taxon>Eukaryota</taxon>
        <taxon>Sar</taxon>
        <taxon>Stramenopiles</taxon>
        <taxon>Oomycota</taxon>
        <taxon>Peronosporomycetes</taxon>
        <taxon>Peronosporales</taxon>
        <taxon>Peronosporaceae</taxon>
        <taxon>Phytophthora</taxon>
    </lineage>
</organism>
<dbReference type="Proteomes" id="UP000476176">
    <property type="component" value="Unassembled WGS sequence"/>
</dbReference>
<evidence type="ECO:0000313" key="10">
    <source>
        <dbReference type="Proteomes" id="UP000460718"/>
    </source>
</evidence>
<dbReference type="EMBL" id="QXGC01004822">
    <property type="protein sequence ID" value="KAE9167602.1"/>
    <property type="molecule type" value="Genomic_DNA"/>
</dbReference>
<keyword evidence="8" id="KW-1185">Reference proteome</keyword>
<evidence type="ECO:0000313" key="6">
    <source>
        <dbReference type="EMBL" id="KAE9230835.1"/>
    </source>
</evidence>
<dbReference type="Proteomes" id="UP000460718">
    <property type="component" value="Unassembled WGS sequence"/>
</dbReference>
<reference evidence="7 8" key="1">
    <citation type="submission" date="2018-08" db="EMBL/GenBank/DDBJ databases">
        <title>Genomic investigation of the strawberry pathogen Phytophthora fragariae indicates pathogenicity is determined by transcriptional variation in three key races.</title>
        <authorList>
            <person name="Adams T.M."/>
            <person name="Armitage A.D."/>
            <person name="Sobczyk M.K."/>
            <person name="Bates H.J."/>
            <person name="Dunwell J.M."/>
            <person name="Nellist C.F."/>
            <person name="Harrison R.J."/>
        </authorList>
    </citation>
    <scope>NUCLEOTIDE SEQUENCE [LARGE SCALE GENOMIC DNA]</scope>
    <source>
        <strain evidence="6 9">BC-1</strain>
        <strain evidence="4 11">BC-23</strain>
        <strain evidence="5 8">NOV-27</strain>
        <strain evidence="2 7">NOV-9</strain>
        <strain evidence="3 10">SCRP245</strain>
    </source>
</reference>
<evidence type="ECO:0000313" key="4">
    <source>
        <dbReference type="EMBL" id="KAE9167602.1"/>
    </source>
</evidence>
<accession>A0A6A3Y1K7</accession>
<name>A0A6A3Y1K7_9STRA</name>
<dbReference type="Proteomes" id="UP000433483">
    <property type="component" value="Unassembled WGS sequence"/>
</dbReference>
<evidence type="ECO:0000313" key="9">
    <source>
        <dbReference type="Proteomes" id="UP000440367"/>
    </source>
</evidence>
<dbReference type="EMBL" id="QXGD01000636">
    <property type="protein sequence ID" value="KAE9230835.1"/>
    <property type="molecule type" value="Genomic_DNA"/>
</dbReference>
<feature type="signal peptide" evidence="1">
    <location>
        <begin position="1"/>
        <end position="20"/>
    </location>
</feature>
<evidence type="ECO:0000313" key="3">
    <source>
        <dbReference type="EMBL" id="KAE9009167.1"/>
    </source>
</evidence>
<comment type="caution">
    <text evidence="5">The sequence shown here is derived from an EMBL/GenBank/DDBJ whole genome shotgun (WGS) entry which is preliminary data.</text>
</comment>
<protein>
    <submittedName>
        <fullName evidence="5">Uncharacterized protein</fullName>
    </submittedName>
</protein>